<evidence type="ECO:0000313" key="2">
    <source>
        <dbReference type="WBParaSite" id="HCON_00018320-00001"/>
    </source>
</evidence>
<dbReference type="AlphaFoldDB" id="A0A7I4XVW0"/>
<protein>
    <submittedName>
        <fullName evidence="2">Uncharacterized protein</fullName>
    </submittedName>
</protein>
<name>A0A7I4XVW0_HAECO</name>
<organism evidence="1 2">
    <name type="scientific">Haemonchus contortus</name>
    <name type="common">Barber pole worm</name>
    <dbReference type="NCBI Taxonomy" id="6289"/>
    <lineage>
        <taxon>Eukaryota</taxon>
        <taxon>Metazoa</taxon>
        <taxon>Ecdysozoa</taxon>
        <taxon>Nematoda</taxon>
        <taxon>Chromadorea</taxon>
        <taxon>Rhabditida</taxon>
        <taxon>Rhabditina</taxon>
        <taxon>Rhabditomorpha</taxon>
        <taxon>Strongyloidea</taxon>
        <taxon>Trichostrongylidae</taxon>
        <taxon>Haemonchus</taxon>
    </lineage>
</organism>
<keyword evidence="1" id="KW-1185">Reference proteome</keyword>
<dbReference type="WBParaSite" id="HCON_00018320-00001">
    <property type="protein sequence ID" value="HCON_00018320-00001"/>
    <property type="gene ID" value="HCON_00018320"/>
</dbReference>
<proteinExistence type="predicted"/>
<sequence>MKIEAVTKSGLVNICHIMEFINLNCHISCISKVTTSDFFCTRSAQLRSCVRSFADDVLTYLTTGSDHGSLFLQSCIQTVRSLPMKNSVNFDVLSVLRTLRRVRAFSLEHSLTVVFQCEIRPTPFPALFFFDPL</sequence>
<dbReference type="Proteomes" id="UP000025227">
    <property type="component" value="Unplaced"/>
</dbReference>
<evidence type="ECO:0000313" key="1">
    <source>
        <dbReference type="Proteomes" id="UP000025227"/>
    </source>
</evidence>
<accession>A0A7I4XVW0</accession>
<reference evidence="2" key="1">
    <citation type="submission" date="2020-12" db="UniProtKB">
        <authorList>
            <consortium name="WormBaseParasite"/>
        </authorList>
    </citation>
    <scope>IDENTIFICATION</scope>
    <source>
        <strain evidence="2">MHco3</strain>
    </source>
</reference>